<gene>
    <name evidence="4" type="primary">BUD31</name>
    <name evidence="4" type="ORF">GRS66_006432</name>
</gene>
<evidence type="ECO:0000256" key="3">
    <source>
        <dbReference type="ARBA" id="ARBA00023242"/>
    </source>
</evidence>
<evidence type="ECO:0000256" key="1">
    <source>
        <dbReference type="ARBA" id="ARBA00004123"/>
    </source>
</evidence>
<dbReference type="PANTHER" id="PTHR19411:SF0">
    <property type="entry name" value="PROTEIN BUD31 HOMOLOG"/>
    <property type="match status" value="1"/>
</dbReference>
<dbReference type="Proteomes" id="UP000501346">
    <property type="component" value="Chromosome SeIII-ScIII"/>
</dbReference>
<dbReference type="EMBL" id="CP049000">
    <property type="protein sequence ID" value="QID83943.1"/>
    <property type="molecule type" value="Genomic_DNA"/>
</dbReference>
<dbReference type="PROSITE" id="PS00997">
    <property type="entry name" value="G10_1"/>
    <property type="match status" value="1"/>
</dbReference>
<evidence type="ECO:0000313" key="4">
    <source>
        <dbReference type="EMBL" id="QID83943.1"/>
    </source>
</evidence>
<dbReference type="InterPro" id="IPR001748">
    <property type="entry name" value="BUD31"/>
</dbReference>
<dbReference type="GO" id="GO:0000398">
    <property type="term" value="P:mRNA splicing, via spliceosome"/>
    <property type="evidence" value="ECO:0007669"/>
    <property type="project" value="TreeGrafter"/>
</dbReference>
<comment type="similarity">
    <text evidence="2">Belongs to the BUD31 (G10) family.</text>
</comment>
<reference evidence="4 5" key="1">
    <citation type="journal article" date="2019" name="BMC Genomics">
        <title>Chromosome level assembly and comparative genome analysis confirm lager-brewing yeasts originated from a single hybridization.</title>
        <authorList>
            <person name="Salazar A.N."/>
            <person name="Gorter de Vries A.R."/>
            <person name="van den Broek M."/>
            <person name="Brouwers N."/>
            <person name="de la Torre Cortes P."/>
            <person name="Kuijpers N.G.A."/>
            <person name="Daran J.G."/>
            <person name="Abeel T."/>
        </authorList>
    </citation>
    <scope>NUCLEOTIDE SEQUENCE [LARGE SCALE GENOMIC DNA]</scope>
    <source>
        <strain evidence="4 5">CBS 1483</strain>
    </source>
</reference>
<keyword evidence="3" id="KW-0539">Nucleus</keyword>
<dbReference type="Pfam" id="PF01125">
    <property type="entry name" value="BUD31"/>
    <property type="match status" value="1"/>
</dbReference>
<dbReference type="InterPro" id="IPR018230">
    <property type="entry name" value="BUD31/G10-rel_CS"/>
</dbReference>
<organism evidence="4 5">
    <name type="scientific">Saccharomyces pastorianus</name>
    <name type="common">Lager yeast</name>
    <name type="synonym">Saccharomyces cerevisiae x Saccharomyces eubayanus</name>
    <dbReference type="NCBI Taxonomy" id="27292"/>
    <lineage>
        <taxon>Eukaryota</taxon>
        <taxon>Fungi</taxon>
        <taxon>Dikarya</taxon>
        <taxon>Ascomycota</taxon>
        <taxon>Saccharomycotina</taxon>
        <taxon>Saccharomycetes</taxon>
        <taxon>Saccharomycetales</taxon>
        <taxon>Saccharomycetaceae</taxon>
        <taxon>Saccharomyces</taxon>
    </lineage>
</organism>
<dbReference type="OrthoDB" id="277109at2759"/>
<evidence type="ECO:0000256" key="2">
    <source>
        <dbReference type="ARBA" id="ARBA00005287"/>
    </source>
</evidence>
<dbReference type="GO" id="GO:0005681">
    <property type="term" value="C:spliceosomal complex"/>
    <property type="evidence" value="ECO:0007669"/>
    <property type="project" value="TreeGrafter"/>
</dbReference>
<dbReference type="PRINTS" id="PR00322">
    <property type="entry name" value="G10"/>
</dbReference>
<comment type="subcellular location">
    <subcellularLocation>
        <location evidence="1">Nucleus</location>
    </subcellularLocation>
</comment>
<accession>A0A6C1E4Y6</accession>
<protein>
    <submittedName>
        <fullName evidence="4">Component of the SF3b subcomplex of the U2 snRNP</fullName>
    </submittedName>
</protein>
<keyword evidence="5" id="KW-1185">Reference proteome</keyword>
<dbReference type="PROSITE" id="PS00998">
    <property type="entry name" value="G10_2"/>
    <property type="match status" value="1"/>
</dbReference>
<sequence>MPRIKTRRSKPAPDGFEKIKPTLTDFEIQLRDAQKDKSSKLAAKFNEQLWEIMQLHHQRSRYIYTLYYKRKAISKDLYDWLIKEKYADKLLIAKWRKTGYEKLCCLRCIQKNETNNGSTCICRVPRAQLEEEARKKGTQVSFHQCVHCGCRGCASTD</sequence>
<dbReference type="PANTHER" id="PTHR19411">
    <property type="entry name" value="PROTEIN BUD31-RELATED"/>
    <property type="match status" value="1"/>
</dbReference>
<evidence type="ECO:0000313" key="5">
    <source>
        <dbReference type="Proteomes" id="UP000501346"/>
    </source>
</evidence>
<proteinExistence type="inferred from homology"/>
<name>A0A6C1E4Y6_SACPS</name>
<dbReference type="AlphaFoldDB" id="A0A6C1E4Y6"/>